<organism evidence="2 3">
    <name type="scientific">Novosphingobium mangrovi</name>
    <name type="common">ex Hu et al. 2023</name>
    <dbReference type="NCBI Taxonomy" id="2930094"/>
    <lineage>
        <taxon>Bacteria</taxon>
        <taxon>Pseudomonadati</taxon>
        <taxon>Pseudomonadota</taxon>
        <taxon>Alphaproteobacteria</taxon>
        <taxon>Sphingomonadales</taxon>
        <taxon>Sphingomonadaceae</taxon>
        <taxon>Novosphingobium</taxon>
    </lineage>
</organism>
<accession>A0ABT0AEY9</accession>
<proteinExistence type="predicted"/>
<name>A0ABT0AEY9_9SPHN</name>
<reference evidence="2" key="1">
    <citation type="submission" date="2022-03" db="EMBL/GenBank/DDBJ databases">
        <title>Identification of a novel bacterium isolated from mangrove sediments.</title>
        <authorList>
            <person name="Pan X."/>
        </authorList>
    </citation>
    <scope>NUCLEOTIDE SEQUENCE</scope>
    <source>
        <strain evidence="2">B2637</strain>
    </source>
</reference>
<dbReference type="Proteomes" id="UP001162802">
    <property type="component" value="Unassembled WGS sequence"/>
</dbReference>
<dbReference type="RefSeq" id="WP_243801163.1">
    <property type="nucleotide sequence ID" value="NZ_JALHAT010000026.1"/>
</dbReference>
<feature type="signal peptide" evidence="1">
    <location>
        <begin position="1"/>
        <end position="23"/>
    </location>
</feature>
<sequence>MLRISVLTLAMAGVAGLCAPAQASETEGPNAKMLREVARYNASASEEDQLTCRTIAREVLSTRPGLTCGTKVQWQAYANHQQWRRGLQAEAMGVRRGT</sequence>
<keyword evidence="3" id="KW-1185">Reference proteome</keyword>
<keyword evidence="1" id="KW-0732">Signal</keyword>
<dbReference type="EMBL" id="JALHAT010000026">
    <property type="protein sequence ID" value="MCJ1961762.1"/>
    <property type="molecule type" value="Genomic_DNA"/>
</dbReference>
<feature type="chain" id="PRO_5046780426" description="UrcA family protein" evidence="1">
    <location>
        <begin position="24"/>
        <end position="98"/>
    </location>
</feature>
<comment type="caution">
    <text evidence="2">The sequence shown here is derived from an EMBL/GenBank/DDBJ whole genome shotgun (WGS) entry which is preliminary data.</text>
</comment>
<evidence type="ECO:0000313" key="3">
    <source>
        <dbReference type="Proteomes" id="UP001162802"/>
    </source>
</evidence>
<gene>
    <name evidence="2" type="ORF">MTR65_13785</name>
</gene>
<evidence type="ECO:0000256" key="1">
    <source>
        <dbReference type="SAM" id="SignalP"/>
    </source>
</evidence>
<evidence type="ECO:0008006" key="4">
    <source>
        <dbReference type="Google" id="ProtNLM"/>
    </source>
</evidence>
<protein>
    <recommendedName>
        <fullName evidence="4">UrcA family protein</fullName>
    </recommendedName>
</protein>
<evidence type="ECO:0000313" key="2">
    <source>
        <dbReference type="EMBL" id="MCJ1961762.1"/>
    </source>
</evidence>